<dbReference type="Proteomes" id="UP000023758">
    <property type="component" value="Unassembled WGS sequence"/>
</dbReference>
<evidence type="ECO:0000313" key="2">
    <source>
        <dbReference type="EMBL" id="EZF50706.1"/>
    </source>
</evidence>
<reference evidence="2" key="1">
    <citation type="submission" date="2014-02" db="EMBL/GenBank/DDBJ databases">
        <title>The Genome Sequence of Trichophyton rubrum (morphotype fischeri) CBS 288.86.</title>
        <authorList>
            <consortium name="The Broad Institute Genomics Platform"/>
            <person name="Cuomo C.A."/>
            <person name="White T.C."/>
            <person name="Graser Y."/>
            <person name="Martinez-Rossi N."/>
            <person name="Heitman J."/>
            <person name="Young S.K."/>
            <person name="Zeng Q."/>
            <person name="Gargeya S."/>
            <person name="Abouelleil A."/>
            <person name="Alvarado L."/>
            <person name="Chapman S.B."/>
            <person name="Gainer-Dewar J."/>
            <person name="Goldberg J."/>
            <person name="Griggs A."/>
            <person name="Gujja S."/>
            <person name="Hansen M."/>
            <person name="Howarth C."/>
            <person name="Imamovic A."/>
            <person name="Larimer J."/>
            <person name="Martinez D."/>
            <person name="Murphy C."/>
            <person name="Pearson M.D."/>
            <person name="Persinoti G."/>
            <person name="Poon T."/>
            <person name="Priest M."/>
            <person name="Roberts A.D."/>
            <person name="Saif S."/>
            <person name="Shea T.D."/>
            <person name="Sykes S.N."/>
            <person name="Wortman J."/>
            <person name="Nusbaum C."/>
            <person name="Birren B."/>
        </authorList>
    </citation>
    <scope>NUCLEOTIDE SEQUENCE [LARGE SCALE GENOMIC DNA]</scope>
    <source>
        <strain evidence="2">CBS 288.86</strain>
    </source>
</reference>
<feature type="chain" id="PRO_5001508019" evidence="1">
    <location>
        <begin position="22"/>
        <end position="279"/>
    </location>
</feature>
<dbReference type="HOGENOM" id="CLU_076340_0_0_1"/>
<name>A0A022VXE6_TRIRU</name>
<dbReference type="InterPro" id="IPR049511">
    <property type="entry name" value="PGH-like_rpt"/>
</dbReference>
<organism evidence="2">
    <name type="scientific">Trichophyton rubrum CBS 288.86</name>
    <dbReference type="NCBI Taxonomy" id="1215330"/>
    <lineage>
        <taxon>Eukaryota</taxon>
        <taxon>Fungi</taxon>
        <taxon>Dikarya</taxon>
        <taxon>Ascomycota</taxon>
        <taxon>Pezizomycotina</taxon>
        <taxon>Eurotiomycetes</taxon>
        <taxon>Eurotiomycetidae</taxon>
        <taxon>Onygenales</taxon>
        <taxon>Arthrodermataceae</taxon>
        <taxon>Trichophyton</taxon>
    </lineage>
</organism>
<accession>A0A022VXE6</accession>
<dbReference type="Pfam" id="PF17660">
    <property type="entry name" value="BTRD1"/>
    <property type="match status" value="5"/>
</dbReference>
<dbReference type="AlphaFoldDB" id="A0A022VXE6"/>
<sequence>MKISFTALLLSAVSLFTVASAVTPWKFYRSISSTEYANTLRTMTDTGFRLTYVSAYANSGGEARYNVIFEKPEYTPAWRTNYGYNVNEFNRTFEELKTQGFRPVLEEGYSFGGERHYASIWENNTEAIEWDERRNMSGDDFTIWFKELMKKGFRLRHLSGYEFNDKQQFAGVFEKRDSVPWKAYAGLTAAEFRIKFNAAKRDGYYPVQISPYTACGKVWFAGIFEKMDDNKDKPIALFGLSPFQYQMRAAEWAIKGYRPTMVDGYLDRGEKFTAIFNKV</sequence>
<evidence type="ECO:0000256" key="1">
    <source>
        <dbReference type="SAM" id="SignalP"/>
    </source>
</evidence>
<proteinExistence type="predicted"/>
<dbReference type="OrthoDB" id="5946976at2759"/>
<protein>
    <submittedName>
        <fullName evidence="2">Uncharacterized protein</fullName>
    </submittedName>
</protein>
<gene>
    <name evidence="2" type="ORF">H103_05900</name>
</gene>
<feature type="signal peptide" evidence="1">
    <location>
        <begin position="1"/>
        <end position="21"/>
    </location>
</feature>
<keyword evidence="1" id="KW-0732">Signal</keyword>
<dbReference type="EMBL" id="KK207878">
    <property type="protein sequence ID" value="EZF50706.1"/>
    <property type="molecule type" value="Genomic_DNA"/>
</dbReference>